<sequence>MEIIYLILVIIGYIINLGFGDILRYDFHTHTIFSDGELIPSELVRRAIVLEHRAIGITDHADASNYKELIEKNTLAKEELSNYWGDIEIVVGVELTHIPPKSIPKMARKCKDEGAEIVLVHGETPVEPVAEKTNYYASSSEDVDILAHPGLIDIETAQNALENNIFFEITSRKGHSLTNGHVVSVARELKIPMVINTDTHAPSDLITYEFARKVGLGAGMSFRELENSLTTNPLEILKRI</sequence>
<proteinExistence type="predicted"/>
<protein>
    <submittedName>
        <fullName evidence="3">PHP domain protein</fullName>
    </submittedName>
</protein>
<dbReference type="EMBL" id="CP000745">
    <property type="protein sequence ID" value="ABR66194.1"/>
    <property type="molecule type" value="Genomic_DNA"/>
</dbReference>
<evidence type="ECO:0000256" key="1">
    <source>
        <dbReference type="SAM" id="Phobius"/>
    </source>
</evidence>
<reference evidence="3" key="1">
    <citation type="submission" date="2007-06" db="EMBL/GenBank/DDBJ databases">
        <title>Complete sequence of Methanococcus maripaludis C7.</title>
        <authorList>
            <consortium name="US DOE Joint Genome Institute"/>
            <person name="Copeland A."/>
            <person name="Lucas S."/>
            <person name="Lapidus A."/>
            <person name="Barry K."/>
            <person name="Glavina del Rio T."/>
            <person name="Dalin E."/>
            <person name="Tice H."/>
            <person name="Pitluck S."/>
            <person name="Clum A."/>
            <person name="Schmutz J."/>
            <person name="Larimer F."/>
            <person name="Land M."/>
            <person name="Hauser L."/>
            <person name="Kyrpides N."/>
            <person name="Anderson I."/>
            <person name="Sieprawska-Lupa M."/>
            <person name="Whitman W.B."/>
            <person name="Richardson P."/>
        </authorList>
    </citation>
    <scope>NUCLEOTIDE SEQUENCE [LARGE SCALE GENOMIC DNA]</scope>
    <source>
        <strain evidence="3">C7</strain>
    </source>
</reference>
<name>A6VIB8_METM7</name>
<dbReference type="Pfam" id="PF02811">
    <property type="entry name" value="PHP"/>
    <property type="match status" value="1"/>
</dbReference>
<dbReference type="SUPFAM" id="SSF89550">
    <property type="entry name" value="PHP domain-like"/>
    <property type="match status" value="1"/>
</dbReference>
<feature type="domain" description="Polymerase/histidinol phosphatase N-terminal" evidence="2">
    <location>
        <begin position="25"/>
        <end position="99"/>
    </location>
</feature>
<dbReference type="PANTHER" id="PTHR36928:SF1">
    <property type="entry name" value="PHOSPHATASE YCDX-RELATED"/>
    <property type="match status" value="1"/>
</dbReference>
<dbReference type="GO" id="GO:0008270">
    <property type="term" value="F:zinc ion binding"/>
    <property type="evidence" value="ECO:0007669"/>
    <property type="project" value="TreeGrafter"/>
</dbReference>
<dbReference type="Gene3D" id="3.20.20.140">
    <property type="entry name" value="Metal-dependent hydrolases"/>
    <property type="match status" value="1"/>
</dbReference>
<dbReference type="InterPro" id="IPR003141">
    <property type="entry name" value="Pol/His_phosphatase_N"/>
</dbReference>
<dbReference type="InterPro" id="IPR016195">
    <property type="entry name" value="Pol/histidinol_Pase-like"/>
</dbReference>
<dbReference type="CDD" id="cd07432">
    <property type="entry name" value="PHP_HisPPase"/>
    <property type="match status" value="1"/>
</dbReference>
<dbReference type="eggNOG" id="arCOG00304">
    <property type="taxonomic scope" value="Archaea"/>
</dbReference>
<organism evidence="3">
    <name type="scientific">Methanococcus maripaludis (strain C7 / ATCC BAA-1331)</name>
    <dbReference type="NCBI Taxonomy" id="426368"/>
    <lineage>
        <taxon>Archaea</taxon>
        <taxon>Methanobacteriati</taxon>
        <taxon>Methanobacteriota</taxon>
        <taxon>Methanomada group</taxon>
        <taxon>Methanococci</taxon>
        <taxon>Methanococcales</taxon>
        <taxon>Methanococcaceae</taxon>
        <taxon>Methanococcus</taxon>
    </lineage>
</organism>
<dbReference type="AlphaFoldDB" id="A6VIB8"/>
<dbReference type="InterPro" id="IPR050243">
    <property type="entry name" value="PHP_phosphatase"/>
</dbReference>
<dbReference type="STRING" id="426368.MmarC7_1128"/>
<keyword evidence="1" id="KW-1133">Transmembrane helix</keyword>
<dbReference type="PANTHER" id="PTHR36928">
    <property type="entry name" value="PHOSPHATASE YCDX-RELATED"/>
    <property type="match status" value="1"/>
</dbReference>
<evidence type="ECO:0000259" key="2">
    <source>
        <dbReference type="SMART" id="SM00481"/>
    </source>
</evidence>
<dbReference type="SMART" id="SM00481">
    <property type="entry name" value="POLIIIAc"/>
    <property type="match status" value="1"/>
</dbReference>
<evidence type="ECO:0000313" key="3">
    <source>
        <dbReference type="EMBL" id="ABR66194.1"/>
    </source>
</evidence>
<keyword evidence="1" id="KW-0472">Membrane</keyword>
<dbReference type="GO" id="GO:0042578">
    <property type="term" value="F:phosphoric ester hydrolase activity"/>
    <property type="evidence" value="ECO:0007669"/>
    <property type="project" value="TreeGrafter"/>
</dbReference>
<feature type="transmembrane region" description="Helical" evidence="1">
    <location>
        <begin position="6"/>
        <end position="23"/>
    </location>
</feature>
<gene>
    <name evidence="3" type="ordered locus">MmarC7_1128</name>
</gene>
<dbReference type="InterPro" id="IPR004013">
    <property type="entry name" value="PHP_dom"/>
</dbReference>
<dbReference type="KEGG" id="mmz:MmarC7_1128"/>
<dbReference type="GO" id="GO:0005829">
    <property type="term" value="C:cytosol"/>
    <property type="evidence" value="ECO:0007669"/>
    <property type="project" value="TreeGrafter"/>
</dbReference>
<keyword evidence="1" id="KW-0812">Transmembrane</keyword>
<dbReference type="HOGENOM" id="CLU_106253_0_0_2"/>
<dbReference type="NCBIfam" id="NF004981">
    <property type="entry name" value="PRK06361.1"/>
    <property type="match status" value="1"/>
</dbReference>
<accession>A6VIB8</accession>